<keyword evidence="1" id="KW-0812">Transmembrane</keyword>
<feature type="transmembrane region" description="Helical" evidence="1">
    <location>
        <begin position="89"/>
        <end position="113"/>
    </location>
</feature>
<evidence type="ECO:0000313" key="3">
    <source>
        <dbReference type="Proteomes" id="UP000034137"/>
    </source>
</evidence>
<protein>
    <submittedName>
        <fullName evidence="2">Uncharacterized protein</fullName>
    </submittedName>
</protein>
<gene>
    <name evidence="2" type="ORF">UT64_C0006G0020</name>
</gene>
<dbReference type="Proteomes" id="UP000034137">
    <property type="component" value="Unassembled WGS sequence"/>
</dbReference>
<evidence type="ECO:0000256" key="1">
    <source>
        <dbReference type="SAM" id="Phobius"/>
    </source>
</evidence>
<keyword evidence="1" id="KW-0472">Membrane</keyword>
<evidence type="ECO:0000313" key="2">
    <source>
        <dbReference type="EMBL" id="KKR33572.1"/>
    </source>
</evidence>
<comment type="caution">
    <text evidence="2">The sequence shown here is derived from an EMBL/GenBank/DDBJ whole genome shotgun (WGS) entry which is preliminary data.</text>
</comment>
<dbReference type="AlphaFoldDB" id="A0A0G0T6V3"/>
<reference evidence="2 3" key="1">
    <citation type="journal article" date="2015" name="Nature">
        <title>rRNA introns, odd ribosomes, and small enigmatic genomes across a large radiation of phyla.</title>
        <authorList>
            <person name="Brown C.T."/>
            <person name="Hug L.A."/>
            <person name="Thomas B.C."/>
            <person name="Sharon I."/>
            <person name="Castelle C.J."/>
            <person name="Singh A."/>
            <person name="Wilkins M.J."/>
            <person name="Williams K.H."/>
            <person name="Banfield J.F."/>
        </authorList>
    </citation>
    <scope>NUCLEOTIDE SEQUENCE [LARGE SCALE GENOMIC DNA]</scope>
</reference>
<sequence>MITNNFAIYSNKILLELVFDILYFPIWWYSKGFYNFIVILGKFLNERQKALAFFVWLKNIGTPMYGQTDLAGKAISVFIRLVQIIFRGVLMLFWLAFVFVLLSIWLFLPILVIGELYYQIT</sequence>
<organism evidence="2 3">
    <name type="scientific">Candidatus Falkowbacteria bacterium GW2011_GWF2_39_8</name>
    <dbReference type="NCBI Taxonomy" id="1618642"/>
    <lineage>
        <taxon>Bacteria</taxon>
        <taxon>Candidatus Falkowiibacteriota</taxon>
    </lineage>
</organism>
<proteinExistence type="predicted"/>
<keyword evidence="1" id="KW-1133">Transmembrane helix</keyword>
<name>A0A0G0T6V3_9BACT</name>
<dbReference type="EMBL" id="LBXO01000006">
    <property type="protein sequence ID" value="KKR33572.1"/>
    <property type="molecule type" value="Genomic_DNA"/>
</dbReference>
<accession>A0A0G0T6V3</accession>